<reference evidence="4" key="1">
    <citation type="submission" date="2017-08" db="EMBL/GenBank/DDBJ databases">
        <title>A dynamic microbial community with high functional redundancy inhabits the cold, oxic subseafloor aquifer.</title>
        <authorList>
            <person name="Tully B.J."/>
            <person name="Wheat C.G."/>
            <person name="Glazer B.T."/>
            <person name="Huber J.A."/>
        </authorList>
    </citation>
    <scope>NUCLEOTIDE SEQUENCE [LARGE SCALE GENOMIC DNA]</scope>
</reference>
<name>A0A2A4X5Y4_UNCAE</name>
<comment type="caution">
    <text evidence="3">The sequence shown here is derived from an EMBL/GenBank/DDBJ whole genome shotgun (WGS) entry which is preliminary data.</text>
</comment>
<sequence length="99" mass="11447">MLPKKKVEVVALLIETIEAKIKLAIPGADVRVFNPQNDGLHFSAQVISDQFLKCSKLTQHKMVKSALKEYFDSFELHAMRLETFTQEEWKTLNKRDLND</sequence>
<gene>
    <name evidence="3" type="ORF">COB21_01935</name>
</gene>
<dbReference type="Gene3D" id="3.30.300.90">
    <property type="entry name" value="BolA-like"/>
    <property type="match status" value="1"/>
</dbReference>
<accession>A0A2A4X5Y4</accession>
<evidence type="ECO:0000256" key="2">
    <source>
        <dbReference type="RuleBase" id="RU003860"/>
    </source>
</evidence>
<comment type="similarity">
    <text evidence="1 2">Belongs to the BolA/IbaG family.</text>
</comment>
<dbReference type="SUPFAM" id="SSF82657">
    <property type="entry name" value="BolA-like"/>
    <property type="match status" value="1"/>
</dbReference>
<dbReference type="InterPro" id="IPR050961">
    <property type="entry name" value="BolA/IbaG_stress_morph_reg"/>
</dbReference>
<dbReference type="AlphaFoldDB" id="A0A2A4X5Y4"/>
<proteinExistence type="inferred from homology"/>
<dbReference type="InterPro" id="IPR002634">
    <property type="entry name" value="BolA"/>
</dbReference>
<dbReference type="EMBL" id="NVUK01000009">
    <property type="protein sequence ID" value="PCI78072.1"/>
    <property type="molecule type" value="Genomic_DNA"/>
</dbReference>
<protein>
    <submittedName>
        <fullName evidence="3">BolA family transcriptional regulator</fullName>
    </submittedName>
</protein>
<dbReference type="InterPro" id="IPR036065">
    <property type="entry name" value="BolA-like_sf"/>
</dbReference>
<dbReference type="Pfam" id="PF01722">
    <property type="entry name" value="BolA"/>
    <property type="match status" value="1"/>
</dbReference>
<evidence type="ECO:0000313" key="4">
    <source>
        <dbReference type="Proteomes" id="UP000218775"/>
    </source>
</evidence>
<dbReference type="PANTHER" id="PTHR46229">
    <property type="entry name" value="BOLA TRANSCRIPTION REGULATOR"/>
    <property type="match status" value="1"/>
</dbReference>
<evidence type="ECO:0000256" key="1">
    <source>
        <dbReference type="ARBA" id="ARBA00005578"/>
    </source>
</evidence>
<organism evidence="3 4">
    <name type="scientific">Aerophobetes bacterium</name>
    <dbReference type="NCBI Taxonomy" id="2030807"/>
    <lineage>
        <taxon>Bacteria</taxon>
        <taxon>Candidatus Aerophobota</taxon>
    </lineage>
</organism>
<dbReference type="Proteomes" id="UP000218775">
    <property type="component" value="Unassembled WGS sequence"/>
</dbReference>
<evidence type="ECO:0000313" key="3">
    <source>
        <dbReference type="EMBL" id="PCI78072.1"/>
    </source>
</evidence>
<dbReference type="PANTHER" id="PTHR46229:SF2">
    <property type="entry name" value="BOLA-LIKE PROTEIN 1"/>
    <property type="match status" value="1"/>
</dbReference>